<keyword evidence="7 9" id="KW-0472">Membrane</keyword>
<keyword evidence="5" id="KW-0067">ATP-binding</keyword>
<feature type="transmembrane region" description="Helical" evidence="9">
    <location>
        <begin position="282"/>
        <end position="301"/>
    </location>
</feature>
<reference evidence="12 13" key="1">
    <citation type="journal article" date="2013" name="PLoS ONE">
        <title>Bacterial endosymbiosis in a chordate host: long-term co-evolution and conservation of secondary metabolism.</title>
        <authorList>
            <person name="Kwan J.C."/>
            <person name="Schmidt E.W."/>
        </authorList>
    </citation>
    <scope>NUCLEOTIDE SEQUENCE [LARGE SCALE GENOMIC DNA]</scope>
    <source>
        <strain evidence="13">L6</strain>
    </source>
</reference>
<dbReference type="SMART" id="SM00382">
    <property type="entry name" value="AAA"/>
    <property type="match status" value="1"/>
</dbReference>
<keyword evidence="6 9" id="KW-1133">Transmembrane helix</keyword>
<dbReference type="InterPro" id="IPR027417">
    <property type="entry name" value="P-loop_NTPase"/>
</dbReference>
<evidence type="ECO:0000256" key="4">
    <source>
        <dbReference type="ARBA" id="ARBA00022741"/>
    </source>
</evidence>
<evidence type="ECO:0000256" key="7">
    <source>
        <dbReference type="ARBA" id="ARBA00023136"/>
    </source>
</evidence>
<dbReference type="Pfam" id="PF00005">
    <property type="entry name" value="ABC_tran"/>
    <property type="match status" value="1"/>
</dbReference>
<evidence type="ECO:0000313" key="13">
    <source>
        <dbReference type="Proteomes" id="UP000018951"/>
    </source>
</evidence>
<feature type="transmembrane region" description="Helical" evidence="9">
    <location>
        <begin position="247"/>
        <end position="270"/>
    </location>
</feature>
<dbReference type="PROSITE" id="PS50893">
    <property type="entry name" value="ABC_TRANSPORTER_2"/>
    <property type="match status" value="1"/>
</dbReference>
<sequence length="591" mass="67027">MSLQYFQTKTTFSFPSFLWFYNKDYILLHFIINVLSLWIVYHILHVGHVLAVTIDTKFEYNIISIWEIVLLITKISISISIRMYFSSHIIINSLLKIREDINSLIINSPILFFREQKKGDVLTEIIASGIQGIENLFTKTIPSLIRHVSLLIGAIYCLVKINLVLGVYIATISPLILGLVFTFFRYLKKNRQKYMDTLKKTDVIFLDIISNILILKSSKQDSVLYKKYNKYIPEIKRNSLLMAKHKILLTVVIIYSLFIFLLILSKISAYSVINGSNSTGELISFFFYFFIIVSSLTNLLAGNTTLQKEKYTISIMIQKIFHNMNYKYERIVQCRFDNNSANQNDTPQPIPFKTLQLENISYQKGMFALNKVNITIKTGQTIAIIGSSGAGKSTIFDLLMSLIQPTEGNFLINEIDYKQFSLPQIRQLSSVVPQHITLLNDTVLNNIIIYNPNISKEDLNTRLIDSGISNIIKSFPNGLDTPLDTHNTPLSGGQIQAIAIARALVSDRPILLFDEPTTHLDLEIARSITQNILSIKKTKVIISHNLSAINIADIVFIIDNGTIIAQGTPQSLAQDKTSYYSKLLHLGSSNT</sequence>
<dbReference type="PANTHER" id="PTHR24221">
    <property type="entry name" value="ATP-BINDING CASSETTE SUB-FAMILY B"/>
    <property type="match status" value="1"/>
</dbReference>
<dbReference type="AlphaFoldDB" id="W2UYT1"/>
<dbReference type="GO" id="GO:0005524">
    <property type="term" value="F:ATP binding"/>
    <property type="evidence" value="ECO:0007669"/>
    <property type="project" value="UniProtKB-KW"/>
</dbReference>
<keyword evidence="4" id="KW-0547">Nucleotide-binding</keyword>
<feature type="domain" description="ABC transporter" evidence="10">
    <location>
        <begin position="352"/>
        <end position="585"/>
    </location>
</feature>
<feature type="transmembrane region" description="Helical" evidence="9">
    <location>
        <begin position="167"/>
        <end position="187"/>
    </location>
</feature>
<evidence type="ECO:0000256" key="9">
    <source>
        <dbReference type="SAM" id="Phobius"/>
    </source>
</evidence>
<dbReference type="GO" id="GO:0140359">
    <property type="term" value="F:ABC-type transporter activity"/>
    <property type="evidence" value="ECO:0007669"/>
    <property type="project" value="InterPro"/>
</dbReference>
<dbReference type="PANTHER" id="PTHR24221:SF653">
    <property type="entry name" value="TRANSPORT ATP-BINDING PROTEIN CYDC"/>
    <property type="match status" value="1"/>
</dbReference>
<gene>
    <name evidence="12" type="ORF">P857_164</name>
</gene>
<proteinExistence type="inferred from homology"/>
<dbReference type="EMBL" id="AXCJ01000009">
    <property type="protein sequence ID" value="ETO91089.1"/>
    <property type="molecule type" value="Genomic_DNA"/>
</dbReference>
<comment type="caution">
    <text evidence="12">The sequence shown here is derived from an EMBL/GenBank/DDBJ whole genome shotgun (WGS) entry which is preliminary data.</text>
</comment>
<evidence type="ECO:0000256" key="2">
    <source>
        <dbReference type="ARBA" id="ARBA00005417"/>
    </source>
</evidence>
<evidence type="ECO:0000259" key="10">
    <source>
        <dbReference type="PROSITE" id="PS50893"/>
    </source>
</evidence>
<dbReference type="GO" id="GO:0005886">
    <property type="term" value="C:plasma membrane"/>
    <property type="evidence" value="ECO:0007669"/>
    <property type="project" value="UniProtKB-SubCell"/>
</dbReference>
<comment type="function">
    <text evidence="8">Part of an ABC transporter complex. Transmembrane domains (TMD) form a pore in the inner membrane and the ATP-binding domain (NBD) is responsible for energy generation.</text>
</comment>
<dbReference type="Proteomes" id="UP000018951">
    <property type="component" value="Unassembled WGS sequence"/>
</dbReference>
<feature type="transmembrane region" description="Helical" evidence="9">
    <location>
        <begin position="25"/>
        <end position="44"/>
    </location>
</feature>
<evidence type="ECO:0000256" key="3">
    <source>
        <dbReference type="ARBA" id="ARBA00022692"/>
    </source>
</evidence>
<dbReference type="GO" id="GO:0034040">
    <property type="term" value="F:ATPase-coupled lipid transmembrane transporter activity"/>
    <property type="evidence" value="ECO:0007669"/>
    <property type="project" value="TreeGrafter"/>
</dbReference>
<evidence type="ECO:0000256" key="8">
    <source>
        <dbReference type="ARBA" id="ARBA00024725"/>
    </source>
</evidence>
<dbReference type="Gene3D" id="1.20.1560.10">
    <property type="entry name" value="ABC transporter type 1, transmembrane domain"/>
    <property type="match status" value="1"/>
</dbReference>
<evidence type="ECO:0000256" key="6">
    <source>
        <dbReference type="ARBA" id="ARBA00022989"/>
    </source>
</evidence>
<keyword evidence="3 9" id="KW-0812">Transmembrane</keyword>
<dbReference type="PROSITE" id="PS50929">
    <property type="entry name" value="ABC_TM1F"/>
    <property type="match status" value="1"/>
</dbReference>
<dbReference type="PROSITE" id="PS00211">
    <property type="entry name" value="ABC_TRANSPORTER_1"/>
    <property type="match status" value="1"/>
</dbReference>
<accession>W2UYT1</accession>
<comment type="similarity">
    <text evidence="2">Belongs to the ABC transporter superfamily.</text>
</comment>
<comment type="subcellular location">
    <subcellularLocation>
        <location evidence="1">Cell membrane</location>
        <topology evidence="1">Multi-pass membrane protein</topology>
    </subcellularLocation>
</comment>
<protein>
    <submittedName>
        <fullName evidence="12">ABC transporter family protein</fullName>
    </submittedName>
</protein>
<keyword evidence="13" id="KW-1185">Reference proteome</keyword>
<name>W2UYT1_9RICK</name>
<dbReference type="InterPro" id="IPR011527">
    <property type="entry name" value="ABC1_TM_dom"/>
</dbReference>
<dbReference type="SUPFAM" id="SSF90123">
    <property type="entry name" value="ABC transporter transmembrane region"/>
    <property type="match status" value="1"/>
</dbReference>
<feature type="domain" description="ABC transmembrane type-1" evidence="11">
    <location>
        <begin position="76"/>
        <end position="308"/>
    </location>
</feature>
<dbReference type="STRING" id="1401685.P857_164"/>
<feature type="transmembrane region" description="Helical" evidence="9">
    <location>
        <begin position="64"/>
        <end position="85"/>
    </location>
</feature>
<dbReference type="InterPro" id="IPR003439">
    <property type="entry name" value="ABC_transporter-like_ATP-bd"/>
</dbReference>
<dbReference type="InterPro" id="IPR039421">
    <property type="entry name" value="Type_1_exporter"/>
</dbReference>
<dbReference type="InterPro" id="IPR036640">
    <property type="entry name" value="ABC1_TM_sf"/>
</dbReference>
<organism evidence="12 13">
    <name type="scientific">Candidatus Xenolissoclinum pacificiensis L6</name>
    <dbReference type="NCBI Taxonomy" id="1401685"/>
    <lineage>
        <taxon>Bacteria</taxon>
        <taxon>Pseudomonadati</taxon>
        <taxon>Pseudomonadota</taxon>
        <taxon>Alphaproteobacteria</taxon>
        <taxon>Rickettsiales</taxon>
        <taxon>Anaplasmataceae</taxon>
        <taxon>Candidatus Xenolissoclinum</taxon>
    </lineage>
</organism>
<dbReference type="InterPro" id="IPR017871">
    <property type="entry name" value="ABC_transporter-like_CS"/>
</dbReference>
<dbReference type="Gene3D" id="3.40.50.300">
    <property type="entry name" value="P-loop containing nucleotide triphosphate hydrolases"/>
    <property type="match status" value="1"/>
</dbReference>
<evidence type="ECO:0000313" key="12">
    <source>
        <dbReference type="EMBL" id="ETO91089.1"/>
    </source>
</evidence>
<dbReference type="GO" id="GO:0016887">
    <property type="term" value="F:ATP hydrolysis activity"/>
    <property type="evidence" value="ECO:0007669"/>
    <property type="project" value="InterPro"/>
</dbReference>
<evidence type="ECO:0000256" key="1">
    <source>
        <dbReference type="ARBA" id="ARBA00004651"/>
    </source>
</evidence>
<dbReference type="InterPro" id="IPR003593">
    <property type="entry name" value="AAA+_ATPase"/>
</dbReference>
<dbReference type="SUPFAM" id="SSF52540">
    <property type="entry name" value="P-loop containing nucleoside triphosphate hydrolases"/>
    <property type="match status" value="1"/>
</dbReference>
<evidence type="ECO:0000256" key="5">
    <source>
        <dbReference type="ARBA" id="ARBA00022840"/>
    </source>
</evidence>
<evidence type="ECO:0000259" key="11">
    <source>
        <dbReference type="PROSITE" id="PS50929"/>
    </source>
</evidence>
<dbReference type="Pfam" id="PF00664">
    <property type="entry name" value="ABC_membrane"/>
    <property type="match status" value="1"/>
</dbReference>